<feature type="compositionally biased region" description="Polar residues" evidence="14">
    <location>
        <begin position="338"/>
        <end position="350"/>
    </location>
</feature>
<feature type="region of interest" description="Disordered" evidence="14">
    <location>
        <begin position="333"/>
        <end position="357"/>
    </location>
</feature>
<evidence type="ECO:0000256" key="3">
    <source>
        <dbReference type="ARBA" id="ARBA00022490"/>
    </source>
</evidence>
<dbReference type="FunFam" id="3.90.226.10:FF:000040">
    <property type="entry name" value="Ethylmalonyl-CoA decarboxylase 1"/>
    <property type="match status" value="1"/>
</dbReference>
<evidence type="ECO:0000256" key="1">
    <source>
        <dbReference type="ARBA" id="ARBA00004514"/>
    </source>
</evidence>
<evidence type="ECO:0000256" key="12">
    <source>
        <dbReference type="ARBA" id="ARBA00056546"/>
    </source>
</evidence>
<comment type="catalytic activity">
    <reaction evidence="11">
        <text>(S)-methylmalonyl-CoA + H(+) = propanoyl-CoA + CO2</text>
        <dbReference type="Rhea" id="RHEA:61340"/>
        <dbReference type="ChEBI" id="CHEBI:15378"/>
        <dbReference type="ChEBI" id="CHEBI:16526"/>
        <dbReference type="ChEBI" id="CHEBI:57327"/>
        <dbReference type="ChEBI" id="CHEBI:57392"/>
        <dbReference type="EC" id="4.1.1.94"/>
    </reaction>
    <physiologicalReaction direction="left-to-right" evidence="11">
        <dbReference type="Rhea" id="RHEA:61341"/>
    </physiologicalReaction>
</comment>
<reference evidence="17" key="3">
    <citation type="submission" date="2022-01" db="EMBL/GenBank/DDBJ databases">
        <authorList>
            <person name="Rubenstein D.R."/>
        </authorList>
    </citation>
    <scope>NUCLEOTIDE SEQUENCE</scope>
    <source>
        <strain evidence="17">SS15</strain>
        <tissue evidence="17">Liver</tissue>
    </source>
</reference>
<dbReference type="Gene3D" id="3.90.226.10">
    <property type="entry name" value="2-enoyl-CoA Hydratase, Chain A, domain 1"/>
    <property type="match status" value="1"/>
</dbReference>
<keyword evidence="18" id="KW-1185">Reference proteome</keyword>
<evidence type="ECO:0000313" key="18">
    <source>
        <dbReference type="Proteomes" id="UP000618051"/>
    </source>
</evidence>
<dbReference type="PANTHER" id="PTHR11941:SF27">
    <property type="entry name" value="ETHYLMALONYL-COA DECARBOXYLASE"/>
    <property type="match status" value="1"/>
</dbReference>
<reference evidence="16" key="1">
    <citation type="submission" date="2020-10" db="EMBL/GenBank/DDBJ databases">
        <title>Feather gene expression reveals the developmental basis of iridescence in African starlings.</title>
        <authorList>
            <person name="Rubenstein D.R."/>
        </authorList>
    </citation>
    <scope>NUCLEOTIDE SEQUENCE</scope>
    <source>
        <strain evidence="16">SS15</strain>
        <tissue evidence="16">Liver</tissue>
    </source>
</reference>
<gene>
    <name evidence="16" type="ORF">IHE44_000140</name>
    <name evidence="17" type="ORF">IHE44_0009416</name>
</gene>
<evidence type="ECO:0000256" key="14">
    <source>
        <dbReference type="SAM" id="MobiDB-lite"/>
    </source>
</evidence>
<evidence type="ECO:0000256" key="11">
    <source>
        <dbReference type="ARBA" id="ARBA00047446"/>
    </source>
</evidence>
<proteinExistence type="inferred from homology"/>
<comment type="similarity">
    <text evidence="2 13">Belongs to the enoyl-CoA hydratase/isomerase family.</text>
</comment>
<feature type="transmembrane region" description="Helical" evidence="15">
    <location>
        <begin position="722"/>
        <end position="741"/>
    </location>
</feature>
<dbReference type="AlphaFoldDB" id="A0A835U2S1"/>
<evidence type="ECO:0000256" key="9">
    <source>
        <dbReference type="ARBA" id="ARBA00042052"/>
    </source>
</evidence>
<name>A0A835U2S1_9PASS</name>
<dbReference type="SUPFAM" id="SSF52096">
    <property type="entry name" value="ClpP/crotonase"/>
    <property type="match status" value="1"/>
</dbReference>
<keyword evidence="3" id="KW-0963">Cytoplasm</keyword>
<dbReference type="GO" id="GO:0004492">
    <property type="term" value="F:methyl/ethyl malonyl-CoA decarboxylase activity"/>
    <property type="evidence" value="ECO:0007669"/>
    <property type="project" value="UniProtKB-EC"/>
</dbReference>
<dbReference type="InterPro" id="IPR029045">
    <property type="entry name" value="ClpP/crotonase-like_dom_sf"/>
</dbReference>
<evidence type="ECO:0000256" key="2">
    <source>
        <dbReference type="ARBA" id="ARBA00005254"/>
    </source>
</evidence>
<evidence type="ECO:0000313" key="16">
    <source>
        <dbReference type="EMBL" id="KAG0137296.1"/>
    </source>
</evidence>
<dbReference type="InterPro" id="IPR018376">
    <property type="entry name" value="Enoyl-CoA_hyd/isom_CS"/>
</dbReference>
<dbReference type="GO" id="GO:0006635">
    <property type="term" value="P:fatty acid beta-oxidation"/>
    <property type="evidence" value="ECO:0007669"/>
    <property type="project" value="TreeGrafter"/>
</dbReference>
<evidence type="ECO:0000256" key="8">
    <source>
        <dbReference type="ARBA" id="ARBA00039903"/>
    </source>
</evidence>
<keyword evidence="15" id="KW-0812">Transmembrane</keyword>
<evidence type="ECO:0000313" key="17">
    <source>
        <dbReference type="EMBL" id="KAI1240963.1"/>
    </source>
</evidence>
<keyword evidence="15" id="KW-1133">Transmembrane helix</keyword>
<dbReference type="CDD" id="cd06558">
    <property type="entry name" value="crotonase-like"/>
    <property type="match status" value="1"/>
</dbReference>
<organism evidence="16">
    <name type="scientific">Lamprotornis superbus</name>
    <dbReference type="NCBI Taxonomy" id="245042"/>
    <lineage>
        <taxon>Eukaryota</taxon>
        <taxon>Metazoa</taxon>
        <taxon>Chordata</taxon>
        <taxon>Craniata</taxon>
        <taxon>Vertebrata</taxon>
        <taxon>Euteleostomi</taxon>
        <taxon>Archelosauria</taxon>
        <taxon>Archosauria</taxon>
        <taxon>Dinosauria</taxon>
        <taxon>Saurischia</taxon>
        <taxon>Theropoda</taxon>
        <taxon>Coelurosauria</taxon>
        <taxon>Aves</taxon>
        <taxon>Neognathae</taxon>
        <taxon>Neoaves</taxon>
        <taxon>Telluraves</taxon>
        <taxon>Australaves</taxon>
        <taxon>Passeriformes</taxon>
        <taxon>Sturnidae</taxon>
        <taxon>Lamprotornis</taxon>
    </lineage>
</organism>
<feature type="non-terminal residue" evidence="16">
    <location>
        <position position="1"/>
    </location>
</feature>
<protein>
    <recommendedName>
        <fullName evidence="8">Ethylmalonyl-CoA decarboxylase</fullName>
        <ecNumber evidence="7">4.1.1.94</ecNumber>
    </recommendedName>
    <alternativeName>
        <fullName evidence="10">Enoyl-CoA hydratase domain-containing protein 1</fullName>
    </alternativeName>
    <alternativeName>
        <fullName evidence="9">Methylmalonyl-CoA decarboxylase</fullName>
    </alternativeName>
</protein>
<comment type="subcellular location">
    <subcellularLocation>
        <location evidence="1">Cytoplasm</location>
        <location evidence="1">Cytosol</location>
    </subcellularLocation>
</comment>
<comment type="function">
    <text evidence="12">Decarboxylates ethylmalonyl-CoA, a potentially toxic metabolite, to form butyryl-CoA, suggesting it might be involved in metabolite proofreading. Acts preferentially on (S)-ethylmalonyl-CoA but also has some activity on the (R)-isomer. Also has methylmalonyl-CoA decarboxylase activity at lower level.</text>
</comment>
<keyword evidence="15" id="KW-0472">Membrane</keyword>
<dbReference type="InterPro" id="IPR001753">
    <property type="entry name" value="Enoyl-CoA_hydra/iso"/>
</dbReference>
<evidence type="ECO:0000256" key="5">
    <source>
        <dbReference type="ARBA" id="ARBA00036343"/>
    </source>
</evidence>
<dbReference type="EMBL" id="JADDUC020000003">
    <property type="protein sequence ID" value="KAI1240963.1"/>
    <property type="molecule type" value="Genomic_DNA"/>
</dbReference>
<comment type="catalytic activity">
    <reaction evidence="5">
        <text>(2S)-ethylmalonyl-CoA + H(+) = butanoyl-CoA + CO2</text>
        <dbReference type="Rhea" id="RHEA:32131"/>
        <dbReference type="ChEBI" id="CHEBI:15378"/>
        <dbReference type="ChEBI" id="CHEBI:16526"/>
        <dbReference type="ChEBI" id="CHEBI:57371"/>
        <dbReference type="ChEBI" id="CHEBI:60909"/>
        <dbReference type="EC" id="4.1.1.94"/>
    </reaction>
    <physiologicalReaction direction="left-to-right" evidence="5">
        <dbReference type="Rhea" id="RHEA:32132"/>
    </physiologicalReaction>
</comment>
<sequence length="759" mass="84115">CVEPRKQVTGSPGVVLLIPSAVMWGQENRGCVASSDLEMALALWKNLFQTTKKRILQQRRLSLYNGAHGYEEELIKKKLQQFSGGSINLSKEDNGIGILTLNNPKLMNAFTGSMMVELQEKVTELENWKDGKGLIIHGAGNTFCSGSDLNADGMYMCMFMQNTLTRLTRLPLISVALVQGKAFGGGAELTTACDFRLMTPGSEIRFVHKHMGLVPGWGGGARLVRIVGSGAALQLLGGAVRVDPERALSLGLCEETLPSSDETRALGEARAWLSQYTEGPTTVIRAVKKVVTAGRELPLEAALRTEKDIFGTVWGGPANLQALLQSASKSQEPKAASQVLSPESTNVASQSEKKVKEKNFQRDKRQAVFLKIWLITFRILLNYKFCNKNKTDQERSQKTKLQGLDGKASEKAMKNVKILHLCLQPHPLPLVYLLLPGLHQHSSVSADQRMGIAEGGQTHPHCHCWHPIRSPQQRCQELAPYQKMMIHGLLLPLPCDSFQPYCLHLFATGQKSSLENCLHQVMALKGSQADHLVLVGASQKWMLEAAQLQPLESVCCLHHQQSFLVSATYKKPAISISVLFLPLEKASSSSLLPAILQRIKETYISLLCQLKLAPRITFHLNIHTMRYLLQIKFPCTMVHYCQIEIRTTTGLQKEPDLKTETSPARMAGPPSQDWLITGLFYSVVRYSVSASLQTNRKQIIPPLQSCPENELQRKNAKINKPIHTFSLLIVLAAFLFLHINLKAGVAIAMRRYAIGSDLQ</sequence>
<comment type="catalytic activity">
    <reaction evidence="6">
        <text>(2R)-ethylmalonyl-CoA + H(+) = butanoyl-CoA + CO2</text>
        <dbReference type="Rhea" id="RHEA:59540"/>
        <dbReference type="ChEBI" id="CHEBI:15378"/>
        <dbReference type="ChEBI" id="CHEBI:16526"/>
        <dbReference type="ChEBI" id="CHEBI:57371"/>
        <dbReference type="ChEBI" id="CHEBI:85316"/>
        <dbReference type="EC" id="4.1.1.94"/>
    </reaction>
    <physiologicalReaction direction="left-to-right" evidence="6">
        <dbReference type="Rhea" id="RHEA:59541"/>
    </physiologicalReaction>
</comment>
<dbReference type="Proteomes" id="UP000618051">
    <property type="component" value="Unassembled WGS sequence"/>
</dbReference>
<keyword evidence="4" id="KW-0456">Lyase</keyword>
<evidence type="ECO:0000256" key="10">
    <source>
        <dbReference type="ARBA" id="ARBA00042182"/>
    </source>
</evidence>
<feature type="non-terminal residue" evidence="16">
    <location>
        <position position="759"/>
    </location>
</feature>
<dbReference type="Pfam" id="PF00378">
    <property type="entry name" value="ECH_1"/>
    <property type="match status" value="1"/>
</dbReference>
<dbReference type="PANTHER" id="PTHR11941">
    <property type="entry name" value="ENOYL-COA HYDRATASE-RELATED"/>
    <property type="match status" value="1"/>
</dbReference>
<accession>A0A835U2S1</accession>
<comment type="caution">
    <text evidence="16">The sequence shown here is derived from an EMBL/GenBank/DDBJ whole genome shotgun (WGS) entry which is preliminary data.</text>
</comment>
<evidence type="ECO:0000256" key="13">
    <source>
        <dbReference type="RuleBase" id="RU003707"/>
    </source>
</evidence>
<dbReference type="EMBL" id="JADDUC010000001">
    <property type="protein sequence ID" value="KAG0137296.1"/>
    <property type="molecule type" value="Genomic_DNA"/>
</dbReference>
<dbReference type="GO" id="GO:0005829">
    <property type="term" value="C:cytosol"/>
    <property type="evidence" value="ECO:0007669"/>
    <property type="project" value="UniProtKB-SubCell"/>
</dbReference>
<dbReference type="EC" id="4.1.1.94" evidence="7"/>
<evidence type="ECO:0000256" key="4">
    <source>
        <dbReference type="ARBA" id="ARBA00023239"/>
    </source>
</evidence>
<evidence type="ECO:0000256" key="7">
    <source>
        <dbReference type="ARBA" id="ARBA00038883"/>
    </source>
</evidence>
<reference evidence="17 18" key="2">
    <citation type="journal article" date="2021" name="J. Hered.">
        <title>Feather Gene Expression Elucidates the Developmental Basis of Plumage Iridescence in African Starlings.</title>
        <authorList>
            <person name="Rubenstein D.R."/>
            <person name="Corvelo A."/>
            <person name="MacManes M.D."/>
            <person name="Maia R."/>
            <person name="Narzisi G."/>
            <person name="Rousaki A."/>
            <person name="Vandenabeele P."/>
            <person name="Shawkey M.D."/>
            <person name="Solomon J."/>
        </authorList>
    </citation>
    <scope>NUCLEOTIDE SEQUENCE [LARGE SCALE GENOMIC DNA]</scope>
    <source>
        <strain evidence="17">SS15</strain>
    </source>
</reference>
<evidence type="ECO:0000256" key="15">
    <source>
        <dbReference type="SAM" id="Phobius"/>
    </source>
</evidence>
<dbReference type="OrthoDB" id="448450at2759"/>
<dbReference type="PROSITE" id="PS00166">
    <property type="entry name" value="ENOYL_COA_HYDRATASE"/>
    <property type="match status" value="1"/>
</dbReference>
<evidence type="ECO:0000256" key="6">
    <source>
        <dbReference type="ARBA" id="ARBA00036541"/>
    </source>
</evidence>